<proteinExistence type="predicted"/>
<feature type="transmembrane region" description="Helical" evidence="1">
    <location>
        <begin position="59"/>
        <end position="84"/>
    </location>
</feature>
<evidence type="ECO:0000313" key="2">
    <source>
        <dbReference type="EMBL" id="OGF57736.1"/>
    </source>
</evidence>
<gene>
    <name evidence="2" type="ORF">A2Z21_00895</name>
</gene>
<accession>A0A1F5V2W1</accession>
<evidence type="ECO:0000256" key="1">
    <source>
        <dbReference type="SAM" id="Phobius"/>
    </source>
</evidence>
<protein>
    <submittedName>
        <fullName evidence="2">Uncharacterized protein</fullName>
    </submittedName>
</protein>
<organism evidence="2 3">
    <name type="scientific">Fraserbacteria sp. (strain RBG_16_55_9)</name>
    <dbReference type="NCBI Taxonomy" id="1817864"/>
    <lineage>
        <taxon>Bacteria</taxon>
        <taxon>Candidatus Fraseribacteriota</taxon>
    </lineage>
</organism>
<reference evidence="2 3" key="1">
    <citation type="journal article" date="2016" name="Nat. Commun.">
        <title>Thousands of microbial genomes shed light on interconnected biogeochemical processes in an aquifer system.</title>
        <authorList>
            <person name="Anantharaman K."/>
            <person name="Brown C.T."/>
            <person name="Hug L.A."/>
            <person name="Sharon I."/>
            <person name="Castelle C.J."/>
            <person name="Probst A.J."/>
            <person name="Thomas B.C."/>
            <person name="Singh A."/>
            <person name="Wilkins M.J."/>
            <person name="Karaoz U."/>
            <person name="Brodie E.L."/>
            <person name="Williams K.H."/>
            <person name="Hubbard S.S."/>
            <person name="Banfield J.F."/>
        </authorList>
    </citation>
    <scope>NUCLEOTIDE SEQUENCE [LARGE SCALE GENOMIC DNA]</scope>
    <source>
        <strain evidence="3">RBG_16_55_9</strain>
    </source>
</reference>
<dbReference type="EMBL" id="MFGX01000003">
    <property type="protein sequence ID" value="OGF57736.1"/>
    <property type="molecule type" value="Genomic_DNA"/>
</dbReference>
<dbReference type="AlphaFoldDB" id="A0A1F5V2W1"/>
<name>A0A1F5V2W1_FRAXR</name>
<feature type="transmembrane region" description="Helical" evidence="1">
    <location>
        <begin position="7"/>
        <end position="39"/>
    </location>
</feature>
<feature type="transmembrane region" description="Helical" evidence="1">
    <location>
        <begin position="110"/>
        <end position="130"/>
    </location>
</feature>
<keyword evidence="1" id="KW-0472">Membrane</keyword>
<feature type="transmembrane region" description="Helical" evidence="1">
    <location>
        <begin position="136"/>
        <end position="156"/>
    </location>
</feature>
<keyword evidence="1" id="KW-0812">Transmembrane</keyword>
<evidence type="ECO:0000313" key="3">
    <source>
        <dbReference type="Proteomes" id="UP000179157"/>
    </source>
</evidence>
<dbReference type="Proteomes" id="UP000179157">
    <property type="component" value="Unassembled WGS sequence"/>
</dbReference>
<keyword evidence="1" id="KW-1133">Transmembrane helix</keyword>
<comment type="caution">
    <text evidence="2">The sequence shown here is derived from an EMBL/GenBank/DDBJ whole genome shotgun (WGS) entry which is preliminary data.</text>
</comment>
<sequence length="166" mass="18417">MRDAAFWWLLVPTILFLYLARDIGNTLVVAAIGVGLWYVRTIPGVPPAIRSYLPLLQALMVFFFLGGNPFVIFVVGAALAVAVLQRDPLLALLEPWWQLQQQIPPTTRRVLAFVIPFLIGYLFGQSALGFEWTSTFLSLTIGTIVAFLLIFTPPASMRRPAMGGPR</sequence>